<gene>
    <name evidence="2" type="ORF">M501DRAFT_986148</name>
</gene>
<organism evidence="2 3">
    <name type="scientific">Patellaria atrata CBS 101060</name>
    <dbReference type="NCBI Taxonomy" id="1346257"/>
    <lineage>
        <taxon>Eukaryota</taxon>
        <taxon>Fungi</taxon>
        <taxon>Dikarya</taxon>
        <taxon>Ascomycota</taxon>
        <taxon>Pezizomycotina</taxon>
        <taxon>Dothideomycetes</taxon>
        <taxon>Dothideomycetes incertae sedis</taxon>
        <taxon>Patellariales</taxon>
        <taxon>Patellariaceae</taxon>
        <taxon>Patellaria</taxon>
    </lineage>
</organism>
<dbReference type="PANTHER" id="PTHR12905">
    <property type="entry name" value="METALLOPHOSPHOESTERASE"/>
    <property type="match status" value="1"/>
</dbReference>
<keyword evidence="3" id="KW-1185">Reference proteome</keyword>
<dbReference type="Pfam" id="PF00149">
    <property type="entry name" value="Metallophos"/>
    <property type="match status" value="1"/>
</dbReference>
<feature type="domain" description="Calcineurin-like phosphoesterase" evidence="1">
    <location>
        <begin position="12"/>
        <end position="210"/>
    </location>
</feature>
<dbReference type="SUPFAM" id="SSF56300">
    <property type="entry name" value="Metallo-dependent phosphatases"/>
    <property type="match status" value="1"/>
</dbReference>
<name>A0A9P4VNQ3_9PEZI</name>
<dbReference type="Gene3D" id="3.60.21.10">
    <property type="match status" value="1"/>
</dbReference>
<reference evidence="2" key="1">
    <citation type="journal article" date="2020" name="Stud. Mycol.">
        <title>101 Dothideomycetes genomes: a test case for predicting lifestyles and emergence of pathogens.</title>
        <authorList>
            <person name="Haridas S."/>
            <person name="Albert R."/>
            <person name="Binder M."/>
            <person name="Bloem J."/>
            <person name="Labutti K."/>
            <person name="Salamov A."/>
            <person name="Andreopoulos B."/>
            <person name="Baker S."/>
            <person name="Barry K."/>
            <person name="Bills G."/>
            <person name="Bluhm B."/>
            <person name="Cannon C."/>
            <person name="Castanera R."/>
            <person name="Culley D."/>
            <person name="Daum C."/>
            <person name="Ezra D."/>
            <person name="Gonzalez J."/>
            <person name="Henrissat B."/>
            <person name="Kuo A."/>
            <person name="Liang C."/>
            <person name="Lipzen A."/>
            <person name="Lutzoni F."/>
            <person name="Magnuson J."/>
            <person name="Mondo S."/>
            <person name="Nolan M."/>
            <person name="Ohm R."/>
            <person name="Pangilinan J."/>
            <person name="Park H.-J."/>
            <person name="Ramirez L."/>
            <person name="Alfaro M."/>
            <person name="Sun H."/>
            <person name="Tritt A."/>
            <person name="Yoshinaga Y."/>
            <person name="Zwiers L.-H."/>
            <person name="Turgeon B."/>
            <person name="Goodwin S."/>
            <person name="Spatafora J."/>
            <person name="Crous P."/>
            <person name="Grigoriev I."/>
        </authorList>
    </citation>
    <scope>NUCLEOTIDE SEQUENCE</scope>
    <source>
        <strain evidence="2">CBS 101060</strain>
    </source>
</reference>
<dbReference type="CDD" id="cd07379">
    <property type="entry name" value="MPP_239FB"/>
    <property type="match status" value="1"/>
</dbReference>
<accession>A0A9P4VNQ3</accession>
<sequence>MASQAVLKRKTRFVCISDTHNQRPKLPKGDVFIHAGDLSNQGSLSELRKTVEWIEGSDFDKKIVIAGNHDITLDAAFYKEHGAYFHNQHPQDPAECLKLFTESSSITYLNHESTTVRLTSADGPHTEFKVFGSPYSPKCGSWAFQYDSADAPKIWAAIPLDSDVVITHTPPKGHCDWTTNTRGPKEGCEMLRRALWRVRPSLAICGHVHGARGVERVRWKLDMPRVKFMEGKAEFWTDPGAGNQKQSLVNLTAKGGNPLDNNGLCKSSGKANNVTFLPGDGASSEDTDFSQLETHDVEALIGRMGRRETCIVNAAIMAPRQDVQVRFNKPIVIDIDLPVWV</sequence>
<dbReference type="OrthoDB" id="630188at2759"/>
<dbReference type="InterPro" id="IPR029052">
    <property type="entry name" value="Metallo-depent_PP-like"/>
</dbReference>
<dbReference type="PANTHER" id="PTHR12905:SF16">
    <property type="entry name" value="SER_THR PROTEIN PHOSPHATASE FAMILY PROTEIN (AFU_ORTHOLOGUE AFUA_1G06000)"/>
    <property type="match status" value="1"/>
</dbReference>
<evidence type="ECO:0000313" key="3">
    <source>
        <dbReference type="Proteomes" id="UP000799429"/>
    </source>
</evidence>
<dbReference type="InterPro" id="IPR051693">
    <property type="entry name" value="UPF0046_metallophosphoest"/>
</dbReference>
<evidence type="ECO:0000259" key="1">
    <source>
        <dbReference type="Pfam" id="PF00149"/>
    </source>
</evidence>
<comment type="caution">
    <text evidence="2">The sequence shown here is derived from an EMBL/GenBank/DDBJ whole genome shotgun (WGS) entry which is preliminary data.</text>
</comment>
<protein>
    <submittedName>
        <fullName evidence="2">Metallo-dependent phosphatase</fullName>
    </submittedName>
</protein>
<proteinExistence type="predicted"/>
<dbReference type="AlphaFoldDB" id="A0A9P4VNQ3"/>
<dbReference type="Proteomes" id="UP000799429">
    <property type="component" value="Unassembled WGS sequence"/>
</dbReference>
<evidence type="ECO:0000313" key="2">
    <source>
        <dbReference type="EMBL" id="KAF2837958.1"/>
    </source>
</evidence>
<dbReference type="GO" id="GO:0016787">
    <property type="term" value="F:hydrolase activity"/>
    <property type="evidence" value="ECO:0007669"/>
    <property type="project" value="InterPro"/>
</dbReference>
<dbReference type="InterPro" id="IPR004843">
    <property type="entry name" value="Calcineurin-like_PHP"/>
</dbReference>
<dbReference type="EMBL" id="MU006098">
    <property type="protein sequence ID" value="KAF2837958.1"/>
    <property type="molecule type" value="Genomic_DNA"/>
</dbReference>